<evidence type="ECO:0000256" key="2">
    <source>
        <dbReference type="ARBA" id="ARBA00023125"/>
    </source>
</evidence>
<dbReference type="InterPro" id="IPR013762">
    <property type="entry name" value="Integrase-like_cat_sf"/>
</dbReference>
<keyword evidence="3" id="KW-0233">DNA recombination</keyword>
<dbReference type="PANTHER" id="PTHR30349">
    <property type="entry name" value="PHAGE INTEGRASE-RELATED"/>
    <property type="match status" value="1"/>
</dbReference>
<evidence type="ECO:0000256" key="1">
    <source>
        <dbReference type="ARBA" id="ARBA00008857"/>
    </source>
</evidence>
<dbReference type="PANTHER" id="PTHR30349:SF41">
    <property type="entry name" value="INTEGRASE_RECOMBINASE PROTEIN MJ0367-RELATED"/>
    <property type="match status" value="1"/>
</dbReference>
<dbReference type="Pfam" id="PF00589">
    <property type="entry name" value="Phage_integrase"/>
    <property type="match status" value="1"/>
</dbReference>
<dbReference type="GO" id="GO:0006310">
    <property type="term" value="P:DNA recombination"/>
    <property type="evidence" value="ECO:0007669"/>
    <property type="project" value="UniProtKB-KW"/>
</dbReference>
<evidence type="ECO:0000313" key="5">
    <source>
        <dbReference type="EMBL" id="QDT07969.1"/>
    </source>
</evidence>
<keyword evidence="2" id="KW-0238">DNA-binding</keyword>
<dbReference type="PROSITE" id="PS51898">
    <property type="entry name" value="TYR_RECOMBINASE"/>
    <property type="match status" value="1"/>
</dbReference>
<feature type="domain" description="Tyr recombinase" evidence="4">
    <location>
        <begin position="43"/>
        <end position="218"/>
    </location>
</feature>
<dbReference type="GO" id="GO:0015074">
    <property type="term" value="P:DNA integration"/>
    <property type="evidence" value="ECO:0007669"/>
    <property type="project" value="InterPro"/>
</dbReference>
<dbReference type="AlphaFoldDB" id="A0A517NLK7"/>
<accession>A0A517NLK7</accession>
<gene>
    <name evidence="5" type="ORF">K227x_63990</name>
</gene>
<dbReference type="GO" id="GO:0003677">
    <property type="term" value="F:DNA binding"/>
    <property type="evidence" value="ECO:0007669"/>
    <property type="project" value="UniProtKB-KW"/>
</dbReference>
<proteinExistence type="inferred from homology"/>
<reference evidence="5 6" key="1">
    <citation type="submission" date="2019-02" db="EMBL/GenBank/DDBJ databases">
        <title>Deep-cultivation of Planctomycetes and their phenomic and genomic characterization uncovers novel biology.</title>
        <authorList>
            <person name="Wiegand S."/>
            <person name="Jogler M."/>
            <person name="Boedeker C."/>
            <person name="Pinto D."/>
            <person name="Vollmers J."/>
            <person name="Rivas-Marin E."/>
            <person name="Kohn T."/>
            <person name="Peeters S.H."/>
            <person name="Heuer A."/>
            <person name="Rast P."/>
            <person name="Oberbeckmann S."/>
            <person name="Bunk B."/>
            <person name="Jeske O."/>
            <person name="Meyerdierks A."/>
            <person name="Storesund J.E."/>
            <person name="Kallscheuer N."/>
            <person name="Luecker S."/>
            <person name="Lage O.M."/>
            <person name="Pohl T."/>
            <person name="Merkel B.J."/>
            <person name="Hornburger P."/>
            <person name="Mueller R.-W."/>
            <person name="Bruemmer F."/>
            <person name="Labrenz M."/>
            <person name="Spormann A.M."/>
            <person name="Op den Camp H."/>
            <person name="Overmann J."/>
            <person name="Amann R."/>
            <person name="Jetten M.S.M."/>
            <person name="Mascher T."/>
            <person name="Medema M.H."/>
            <person name="Devos D.P."/>
            <person name="Kaster A.-K."/>
            <person name="Ovreas L."/>
            <person name="Rohde M."/>
            <person name="Galperin M.Y."/>
            <person name="Jogler C."/>
        </authorList>
    </citation>
    <scope>NUCLEOTIDE SEQUENCE [LARGE SCALE GENOMIC DNA]</scope>
    <source>
        <strain evidence="5 6">K22_7</strain>
    </source>
</reference>
<protein>
    <submittedName>
        <fullName evidence="5">Site-specific tyrosine recombinase XerC</fullName>
    </submittedName>
</protein>
<dbReference type="RefSeq" id="WP_145176689.1">
    <property type="nucleotide sequence ID" value="NZ_CP036525.1"/>
</dbReference>
<dbReference type="Gene3D" id="1.10.443.10">
    <property type="entry name" value="Intergrase catalytic core"/>
    <property type="match status" value="1"/>
</dbReference>
<dbReference type="KEGG" id="rlc:K227x_63990"/>
<evidence type="ECO:0000313" key="6">
    <source>
        <dbReference type="Proteomes" id="UP000318538"/>
    </source>
</evidence>
<name>A0A517NLK7_9BACT</name>
<comment type="similarity">
    <text evidence="1">Belongs to the 'phage' integrase family.</text>
</comment>
<dbReference type="InterPro" id="IPR011010">
    <property type="entry name" value="DNA_brk_join_enz"/>
</dbReference>
<dbReference type="Proteomes" id="UP000318538">
    <property type="component" value="Chromosome"/>
</dbReference>
<keyword evidence="6" id="KW-1185">Reference proteome</keyword>
<evidence type="ECO:0000259" key="4">
    <source>
        <dbReference type="PROSITE" id="PS51898"/>
    </source>
</evidence>
<evidence type="ECO:0000256" key="3">
    <source>
        <dbReference type="ARBA" id="ARBA00023172"/>
    </source>
</evidence>
<dbReference type="CDD" id="cd00397">
    <property type="entry name" value="DNA_BRE_C"/>
    <property type="match status" value="1"/>
</dbReference>
<sequence length="233" mass="26335">MSPRSDGQRNTGRRATAPIPLDLVKPFYEVVWSIAARGWCLAQDGHKIDWQSASGRRQWTKRRHALSVLWMTSCALRFSEFRRLRVSDVSLGSASTWVSRSKGGDSGAVDVARALITLTFDWRSQRTPAFVSPWLLPTRTGSRMDNNSFNRDACGMFSDMFGIRLSSHCFRDTACQMAMRQSGELRVVQRLLGHRSARTTEHYLRKQQARSFQLSLYEPGQLSETETAGELAG</sequence>
<dbReference type="OrthoDB" id="271880at2"/>
<dbReference type="EMBL" id="CP036525">
    <property type="protein sequence ID" value="QDT07969.1"/>
    <property type="molecule type" value="Genomic_DNA"/>
</dbReference>
<dbReference type="SUPFAM" id="SSF56349">
    <property type="entry name" value="DNA breaking-rejoining enzymes"/>
    <property type="match status" value="1"/>
</dbReference>
<organism evidence="5 6">
    <name type="scientific">Rubripirellula lacrimiformis</name>
    <dbReference type="NCBI Taxonomy" id="1930273"/>
    <lineage>
        <taxon>Bacteria</taxon>
        <taxon>Pseudomonadati</taxon>
        <taxon>Planctomycetota</taxon>
        <taxon>Planctomycetia</taxon>
        <taxon>Pirellulales</taxon>
        <taxon>Pirellulaceae</taxon>
        <taxon>Rubripirellula</taxon>
    </lineage>
</organism>
<dbReference type="InterPro" id="IPR002104">
    <property type="entry name" value="Integrase_catalytic"/>
</dbReference>
<dbReference type="InterPro" id="IPR050090">
    <property type="entry name" value="Tyrosine_recombinase_XerCD"/>
</dbReference>